<gene>
    <name evidence="1" type="ORF">NUW58_g3034</name>
</gene>
<organism evidence="1 2">
    <name type="scientific">Xylaria curta</name>
    <dbReference type="NCBI Taxonomy" id="42375"/>
    <lineage>
        <taxon>Eukaryota</taxon>
        <taxon>Fungi</taxon>
        <taxon>Dikarya</taxon>
        <taxon>Ascomycota</taxon>
        <taxon>Pezizomycotina</taxon>
        <taxon>Sordariomycetes</taxon>
        <taxon>Xylariomycetidae</taxon>
        <taxon>Xylariales</taxon>
        <taxon>Xylariaceae</taxon>
        <taxon>Xylaria</taxon>
    </lineage>
</organism>
<protein>
    <submittedName>
        <fullName evidence="1">Uncharacterized protein</fullName>
    </submittedName>
</protein>
<reference evidence="1" key="1">
    <citation type="submission" date="2022-10" db="EMBL/GenBank/DDBJ databases">
        <title>Genome Sequence of Xylaria curta.</title>
        <authorList>
            <person name="Buettner E."/>
        </authorList>
    </citation>
    <scope>NUCLEOTIDE SEQUENCE</scope>
    <source>
        <strain evidence="1">Babe10</strain>
    </source>
</reference>
<proteinExistence type="predicted"/>
<sequence length="492" mass="54753">MASQADAQGVGPQDVGNFLKLLGALVADPSTTWIGQVIKENAAMKDAAEKQETESKGLVRILAKVSHDHDKQVELSKQAVSQSEEAKTKAGELATEVENAKKTIADRDQKLEENATTITTLQGNVEALDKQVKDRDETIKKHEAQHADDARNIKVLQGTLGTTRIELSAKSNQLKELQDLSCEMVDGSRDFVLEEINKTYNNAKSVAIKYFGEDLPEDIIANALLIEEIRKLVYPIPFPASNSVAAKKVRIAAFLAGLGYRLVDQIYQPYFIPEEDQAPQHGLDAINTMLSNLSHTDPKRELQLRSVLLAISPEEQTRIAYDRAEVIAEEIFDNLGILLSSDQQPDFARDIRALCRLAVDSWNTLRVLKEKIEPFTQTEEETEKYWLPAELDGGSQKKQGNGKPNGLGLKPSLHSLRSATKVILVWPGFSYGTEVLKQGFMLLDSQVKLAEEESGPLKRRQRAMQRAENSSPVQQARRSHMRKSKILPRPGE</sequence>
<evidence type="ECO:0000313" key="2">
    <source>
        <dbReference type="Proteomes" id="UP001143856"/>
    </source>
</evidence>
<name>A0ACC1PCS5_9PEZI</name>
<dbReference type="EMBL" id="JAPDGR010000435">
    <property type="protein sequence ID" value="KAJ2990273.1"/>
    <property type="molecule type" value="Genomic_DNA"/>
</dbReference>
<comment type="caution">
    <text evidence="1">The sequence shown here is derived from an EMBL/GenBank/DDBJ whole genome shotgun (WGS) entry which is preliminary data.</text>
</comment>
<accession>A0ACC1PCS5</accession>
<evidence type="ECO:0000313" key="1">
    <source>
        <dbReference type="EMBL" id="KAJ2990273.1"/>
    </source>
</evidence>
<keyword evidence="2" id="KW-1185">Reference proteome</keyword>
<dbReference type="Proteomes" id="UP001143856">
    <property type="component" value="Unassembled WGS sequence"/>
</dbReference>